<sequence>MNIVNVKGNSKQGLMGATTGFFVGFAAVALYGATIAVFKQSFSNLSPILLALLIAIPNLSGSLLRIPFAAWVDINGGRKPFIILLSLSIIGMAGLYVVMAFFRQNLSNYYYLLLIFGALSGCGIATFSVGVSQASYWFPQSKQGVALGIYGGVGNLAPGIFTLLLPNVALPLLGLSGSYLAWLIFLILGTIAYCIIGKNAWYFQLINAGVEKDEAKKIASTKYGQELFPNNKISESLMISAKTWKTWALVMVYFTTFGGFLALTSWLPTYWMSFFKLSLKMAGALTAMYSISASITRIYGGKIADKFGGESTSIIALVIMLSGAVCMTITSSIPLAVVGVLLLAVGMGVTNAAVFKILPKEVPHAIGGAAGWVGGLGAFGGFVIPPLMASFINKTDKNLSGFSNGFIIFIVLTIISLVIVCSFKMGAKNSRTKKKVSL</sequence>
<dbReference type="SUPFAM" id="SSF103473">
    <property type="entry name" value="MFS general substrate transporter"/>
    <property type="match status" value="1"/>
</dbReference>
<gene>
    <name evidence="10" type="ORF">A7L45_20535</name>
</gene>
<proteinExistence type="inferred from homology"/>
<feature type="transmembrane region" description="Helical" evidence="8">
    <location>
        <begin position="177"/>
        <end position="196"/>
    </location>
</feature>
<feature type="transmembrane region" description="Helical" evidence="8">
    <location>
        <begin position="404"/>
        <end position="425"/>
    </location>
</feature>
<keyword evidence="3" id="KW-0813">Transport</keyword>
<evidence type="ECO:0000259" key="9">
    <source>
        <dbReference type="PROSITE" id="PS50850"/>
    </source>
</evidence>
<dbReference type="InterPro" id="IPR044772">
    <property type="entry name" value="NO3_transporter"/>
</dbReference>
<evidence type="ECO:0000256" key="2">
    <source>
        <dbReference type="ARBA" id="ARBA00008432"/>
    </source>
</evidence>
<keyword evidence="6" id="KW-0534">Nitrate assimilation</keyword>
<evidence type="ECO:0000256" key="1">
    <source>
        <dbReference type="ARBA" id="ARBA00004651"/>
    </source>
</evidence>
<dbReference type="Gene3D" id="1.20.1250.20">
    <property type="entry name" value="MFS general substrate transporter like domains"/>
    <property type="match status" value="2"/>
</dbReference>
<keyword evidence="7 8" id="KW-0472">Membrane</keyword>
<dbReference type="PROSITE" id="PS50850">
    <property type="entry name" value="MFS"/>
    <property type="match status" value="1"/>
</dbReference>
<evidence type="ECO:0000256" key="4">
    <source>
        <dbReference type="ARBA" id="ARBA00022692"/>
    </source>
</evidence>
<feature type="transmembrane region" description="Helical" evidence="8">
    <location>
        <begin position="108"/>
        <end position="132"/>
    </location>
</feature>
<feature type="transmembrane region" description="Helical" evidence="8">
    <location>
        <begin position="279"/>
        <end position="300"/>
    </location>
</feature>
<protein>
    <submittedName>
        <fullName evidence="10">MFS transporter</fullName>
    </submittedName>
</protein>
<keyword evidence="11" id="KW-1185">Reference proteome</keyword>
<feature type="transmembrane region" description="Helical" evidence="8">
    <location>
        <begin position="21"/>
        <end position="42"/>
    </location>
</feature>
<organism evidence="10 11">
    <name type="scientific">Clostridium estertheticum subsp. estertheticum</name>
    <dbReference type="NCBI Taxonomy" id="1552"/>
    <lineage>
        <taxon>Bacteria</taxon>
        <taxon>Bacillati</taxon>
        <taxon>Bacillota</taxon>
        <taxon>Clostridia</taxon>
        <taxon>Eubacteriales</taxon>
        <taxon>Clostridiaceae</taxon>
        <taxon>Clostridium</taxon>
    </lineage>
</organism>
<evidence type="ECO:0000256" key="6">
    <source>
        <dbReference type="ARBA" id="ARBA00023063"/>
    </source>
</evidence>
<feature type="transmembrane region" description="Helical" evidence="8">
    <location>
        <begin position="48"/>
        <end position="68"/>
    </location>
</feature>
<dbReference type="AlphaFoldDB" id="A0A1J0GLU1"/>
<feature type="transmembrane region" description="Helical" evidence="8">
    <location>
        <begin position="247"/>
        <end position="267"/>
    </location>
</feature>
<evidence type="ECO:0000256" key="7">
    <source>
        <dbReference type="ARBA" id="ARBA00023136"/>
    </source>
</evidence>
<dbReference type="InterPro" id="IPR036259">
    <property type="entry name" value="MFS_trans_sf"/>
</dbReference>
<comment type="subcellular location">
    <subcellularLocation>
        <location evidence="1">Cell membrane</location>
        <topology evidence="1">Multi-pass membrane protein</topology>
    </subcellularLocation>
</comment>
<dbReference type="Proteomes" id="UP000182569">
    <property type="component" value="Chromosome"/>
</dbReference>
<feature type="transmembrane region" description="Helical" evidence="8">
    <location>
        <begin position="80"/>
        <end position="102"/>
    </location>
</feature>
<dbReference type="InterPro" id="IPR011701">
    <property type="entry name" value="MFS"/>
</dbReference>
<evidence type="ECO:0000313" key="10">
    <source>
        <dbReference type="EMBL" id="APC42273.1"/>
    </source>
</evidence>
<evidence type="ECO:0000256" key="5">
    <source>
        <dbReference type="ARBA" id="ARBA00022989"/>
    </source>
</evidence>
<evidence type="ECO:0000256" key="8">
    <source>
        <dbReference type="SAM" id="Phobius"/>
    </source>
</evidence>
<dbReference type="KEGG" id="ceu:A7L45_20535"/>
<dbReference type="EMBL" id="CP015756">
    <property type="protein sequence ID" value="APC42273.1"/>
    <property type="molecule type" value="Genomic_DNA"/>
</dbReference>
<dbReference type="GO" id="GO:0005886">
    <property type="term" value="C:plasma membrane"/>
    <property type="evidence" value="ECO:0007669"/>
    <property type="project" value="UniProtKB-SubCell"/>
</dbReference>
<evidence type="ECO:0000313" key="11">
    <source>
        <dbReference type="Proteomes" id="UP000182569"/>
    </source>
</evidence>
<name>A0A1J0GLU1_9CLOT</name>
<dbReference type="OrthoDB" id="9773404at2"/>
<evidence type="ECO:0000256" key="3">
    <source>
        <dbReference type="ARBA" id="ARBA00022448"/>
    </source>
</evidence>
<dbReference type="GO" id="GO:0015112">
    <property type="term" value="F:nitrate transmembrane transporter activity"/>
    <property type="evidence" value="ECO:0007669"/>
    <property type="project" value="InterPro"/>
</dbReference>
<comment type="similarity">
    <text evidence="2">Belongs to the major facilitator superfamily. Nitrate/nitrite porter (TC 2.A.1.8) family.</text>
</comment>
<dbReference type="PANTHER" id="PTHR23515">
    <property type="entry name" value="HIGH-AFFINITY NITRATE TRANSPORTER 2.3"/>
    <property type="match status" value="1"/>
</dbReference>
<keyword evidence="5 8" id="KW-1133">Transmembrane helix</keyword>
<dbReference type="GO" id="GO:0042128">
    <property type="term" value="P:nitrate assimilation"/>
    <property type="evidence" value="ECO:0007669"/>
    <property type="project" value="UniProtKB-KW"/>
</dbReference>
<dbReference type="RefSeq" id="WP_071614564.1">
    <property type="nucleotide sequence ID" value="NZ_CP015756.1"/>
</dbReference>
<dbReference type="STRING" id="1552.A7L45_20535"/>
<feature type="transmembrane region" description="Helical" evidence="8">
    <location>
        <begin position="312"/>
        <end position="330"/>
    </location>
</feature>
<feature type="transmembrane region" description="Helical" evidence="8">
    <location>
        <begin position="144"/>
        <end position="165"/>
    </location>
</feature>
<accession>A0A1J0GLU1</accession>
<dbReference type="Pfam" id="PF07690">
    <property type="entry name" value="MFS_1"/>
    <property type="match status" value="1"/>
</dbReference>
<feature type="transmembrane region" description="Helical" evidence="8">
    <location>
        <begin position="370"/>
        <end position="392"/>
    </location>
</feature>
<reference evidence="11" key="1">
    <citation type="journal article" date="2016" name="Front. Microbiol.">
        <title>Complete Genome Sequence of Clostridium estertheticum DSM 8809, a Microbe Identified in Spoiled Vacuum Packed Beef.</title>
        <authorList>
            <person name="Yu Z."/>
            <person name="Gunn L."/>
            <person name="Brennan E."/>
            <person name="Reid R."/>
            <person name="Wall P.G."/>
            <person name="Gaora O.P."/>
            <person name="Hurley D."/>
            <person name="Bolton D."/>
            <person name="Fanning S."/>
        </authorList>
    </citation>
    <scope>NUCLEOTIDE SEQUENCE [LARGE SCALE GENOMIC DNA]</scope>
    <source>
        <strain evidence="11">DSM 8809</strain>
    </source>
</reference>
<feature type="transmembrane region" description="Helical" evidence="8">
    <location>
        <begin position="336"/>
        <end position="358"/>
    </location>
</feature>
<dbReference type="InterPro" id="IPR020846">
    <property type="entry name" value="MFS_dom"/>
</dbReference>
<keyword evidence="4 8" id="KW-0812">Transmembrane</keyword>
<feature type="domain" description="Major facilitator superfamily (MFS) profile" evidence="9">
    <location>
        <begin position="13"/>
        <end position="428"/>
    </location>
</feature>